<protein>
    <submittedName>
        <fullName evidence="2">Isochorismatase family protein</fullName>
    </submittedName>
</protein>
<dbReference type="Gene3D" id="3.40.50.850">
    <property type="entry name" value="Isochorismatase-like"/>
    <property type="match status" value="1"/>
</dbReference>
<evidence type="ECO:0000313" key="3">
    <source>
        <dbReference type="Proteomes" id="UP001221217"/>
    </source>
</evidence>
<name>A0AAJ1MLI3_9SPIO</name>
<gene>
    <name evidence="2" type="ORF">PQJ61_03125</name>
</gene>
<dbReference type="EMBL" id="JAQQAL010000009">
    <property type="protein sequence ID" value="MDC7225740.1"/>
    <property type="molecule type" value="Genomic_DNA"/>
</dbReference>
<comment type="caution">
    <text evidence="2">The sequence shown here is derived from an EMBL/GenBank/DDBJ whole genome shotgun (WGS) entry which is preliminary data.</text>
</comment>
<dbReference type="InterPro" id="IPR036380">
    <property type="entry name" value="Isochorismatase-like_sf"/>
</dbReference>
<dbReference type="AlphaFoldDB" id="A0AAJ1MLI3"/>
<dbReference type="InterPro" id="IPR050993">
    <property type="entry name" value="Isochorismatase_domain"/>
</dbReference>
<organism evidence="2 3">
    <name type="scientific">Candidatus Thalassospirochaeta sargassi</name>
    <dbReference type="NCBI Taxonomy" id="3119039"/>
    <lineage>
        <taxon>Bacteria</taxon>
        <taxon>Pseudomonadati</taxon>
        <taxon>Spirochaetota</taxon>
        <taxon>Spirochaetia</taxon>
        <taxon>Spirochaetales</taxon>
        <taxon>Spirochaetaceae</taxon>
        <taxon>Candidatus Thalassospirochaeta</taxon>
    </lineage>
</organism>
<dbReference type="PANTHER" id="PTHR14119">
    <property type="entry name" value="HYDROLASE"/>
    <property type="match status" value="1"/>
</dbReference>
<dbReference type="PANTHER" id="PTHR14119:SF3">
    <property type="entry name" value="ISOCHORISMATASE DOMAIN-CONTAINING PROTEIN 2"/>
    <property type="match status" value="1"/>
</dbReference>
<dbReference type="InterPro" id="IPR000868">
    <property type="entry name" value="Isochorismatase-like_dom"/>
</dbReference>
<evidence type="ECO:0000259" key="1">
    <source>
        <dbReference type="Pfam" id="PF00857"/>
    </source>
</evidence>
<dbReference type="SUPFAM" id="SSF52499">
    <property type="entry name" value="Isochorismatase-like hydrolases"/>
    <property type="match status" value="1"/>
</dbReference>
<feature type="domain" description="Isochorismatase-like" evidence="1">
    <location>
        <begin position="8"/>
        <end position="160"/>
    </location>
</feature>
<accession>A0AAJ1MLI3</accession>
<dbReference type="Pfam" id="PF00857">
    <property type="entry name" value="Isochorismatase"/>
    <property type="match status" value="1"/>
</dbReference>
<reference evidence="2 3" key="1">
    <citation type="submission" date="2022-12" db="EMBL/GenBank/DDBJ databases">
        <title>Metagenome assembled genome from gulf of manar.</title>
        <authorList>
            <person name="Kohli P."/>
            <person name="Pk S."/>
            <person name="Venkata Ramana C."/>
            <person name="Sasikala C."/>
        </authorList>
    </citation>
    <scope>NUCLEOTIDE SEQUENCE [LARGE SCALE GENOMIC DNA]</scope>
    <source>
        <strain evidence="2">JB008</strain>
    </source>
</reference>
<evidence type="ECO:0000313" key="2">
    <source>
        <dbReference type="EMBL" id="MDC7225740.1"/>
    </source>
</evidence>
<sequence>MRLTVEDSILVNIDFQDRLMPHMVGSDDLADRVASLISGLRALDVPSITTQQYTRGLGYTDKRISAALGYENPEELPFIEKTAFSAMDCPEFKEKLDASGRRNVILTGIEGHVCVLQTTVDLIAAGYNPVLIADCVSSRKESDYRIGMKRWEAEGAMISCFESILFELCRYSGTSVFKQISALVK</sequence>
<dbReference type="Proteomes" id="UP001221217">
    <property type="component" value="Unassembled WGS sequence"/>
</dbReference>
<proteinExistence type="predicted"/>